<dbReference type="EMBL" id="NVSR01000092">
    <property type="protein sequence ID" value="PCI26480.1"/>
    <property type="molecule type" value="Genomic_DNA"/>
</dbReference>
<name>A0A2A4SYM0_9DELT</name>
<proteinExistence type="predicted"/>
<reference evidence="2" key="1">
    <citation type="submission" date="2017-08" db="EMBL/GenBank/DDBJ databases">
        <title>A dynamic microbial community with high functional redundancy inhabits the cold, oxic subseafloor aquifer.</title>
        <authorList>
            <person name="Tully B.J."/>
            <person name="Wheat C.G."/>
            <person name="Glazer B.T."/>
            <person name="Huber J.A."/>
        </authorList>
    </citation>
    <scope>NUCLEOTIDE SEQUENCE [LARGE SCALE GENOMIC DNA]</scope>
</reference>
<accession>A0A2A4SYM0</accession>
<gene>
    <name evidence="1" type="ORF">COB67_10040</name>
</gene>
<evidence type="ECO:0000313" key="1">
    <source>
        <dbReference type="EMBL" id="PCI26480.1"/>
    </source>
</evidence>
<dbReference type="AlphaFoldDB" id="A0A2A4SYM0"/>
<organism evidence="1 2">
    <name type="scientific">SAR324 cluster bacterium</name>
    <dbReference type="NCBI Taxonomy" id="2024889"/>
    <lineage>
        <taxon>Bacteria</taxon>
        <taxon>Deltaproteobacteria</taxon>
        <taxon>SAR324 cluster</taxon>
    </lineage>
</organism>
<evidence type="ECO:0000313" key="2">
    <source>
        <dbReference type="Proteomes" id="UP000218113"/>
    </source>
</evidence>
<comment type="caution">
    <text evidence="1">The sequence shown here is derived from an EMBL/GenBank/DDBJ whole genome shotgun (WGS) entry which is preliminary data.</text>
</comment>
<sequence>MMFTIKVSGMGHKHAAKVIKTGRGIPSNLEACLREGDAAKAKAIADPIKIDKAYHMVFDGALHRIETEERTNWYFWAKPRGHRTSPEVGAERAFKEFYKGEPLTPEEKNVVLSSLAINIEEELNELKKERDAIKR</sequence>
<dbReference type="Proteomes" id="UP000218113">
    <property type="component" value="Unassembled WGS sequence"/>
</dbReference>
<protein>
    <submittedName>
        <fullName evidence="1">Uncharacterized protein</fullName>
    </submittedName>
</protein>